<name>A0A067PP90_9AGAM</name>
<keyword evidence="5" id="KW-0256">Endoplasmic reticulum</keyword>
<feature type="region of interest" description="Disordered" evidence="10">
    <location>
        <begin position="170"/>
        <end position="204"/>
    </location>
</feature>
<dbReference type="CDD" id="cd15860">
    <property type="entry name" value="SNARE_USE1"/>
    <property type="match status" value="1"/>
</dbReference>
<evidence type="ECO:0000256" key="8">
    <source>
        <dbReference type="ARBA" id="ARBA00022989"/>
    </source>
</evidence>
<dbReference type="GO" id="GO:0005484">
    <property type="term" value="F:SNAP receptor activity"/>
    <property type="evidence" value="ECO:0007669"/>
    <property type="project" value="TreeGrafter"/>
</dbReference>
<proteinExistence type="inferred from homology"/>
<feature type="compositionally biased region" description="Low complexity" evidence="10">
    <location>
        <begin position="109"/>
        <end position="118"/>
    </location>
</feature>
<dbReference type="InParanoid" id="A0A067PP90"/>
<evidence type="ECO:0000256" key="6">
    <source>
        <dbReference type="ARBA" id="ARBA00022892"/>
    </source>
</evidence>
<sequence length="299" mass="33769">MTFQSVERYNHDRINLGRLVKRLEKSVVGQKEEKQQQWEAEERLSLQRTSQKIKYARTLLNNVELHGEAETLEQSRRAHLDSVRSTLDRLESAVNELSRRTPSKRVRITPLLPTLPLPKFEEEPRPHTPPDSHSEDVAPESILLPSEQIPSPPVPAIELLLSSSDTFRSDPMTSPLIPPSLPASSLPPKPTSSTTLATGNPSFTRNSNLLHDELSSQLAQMAAQLKQNAIHFSKSLGKDQVLVEEAAVKLDENYDMMKRERLRVRDFKGKSGSTTCLVVMSVVVVMIAFFMMVMLIRWT</sequence>
<evidence type="ECO:0000256" key="7">
    <source>
        <dbReference type="ARBA" id="ARBA00022927"/>
    </source>
</evidence>
<comment type="subcellular location">
    <subcellularLocation>
        <location evidence="1">Endoplasmic reticulum membrane</location>
        <topology evidence="1">Single-pass type IV membrane protein</topology>
    </subcellularLocation>
</comment>
<dbReference type="STRING" id="933084.A0A067PP90"/>
<keyword evidence="3" id="KW-0813">Transport</keyword>
<gene>
    <name evidence="12" type="ORF">JAAARDRAFT_37032</name>
</gene>
<keyword evidence="8 11" id="KW-1133">Transmembrane helix</keyword>
<organism evidence="12 13">
    <name type="scientific">Jaapia argillacea MUCL 33604</name>
    <dbReference type="NCBI Taxonomy" id="933084"/>
    <lineage>
        <taxon>Eukaryota</taxon>
        <taxon>Fungi</taxon>
        <taxon>Dikarya</taxon>
        <taxon>Basidiomycota</taxon>
        <taxon>Agaricomycotina</taxon>
        <taxon>Agaricomycetes</taxon>
        <taxon>Agaricomycetidae</taxon>
        <taxon>Jaapiales</taxon>
        <taxon>Jaapiaceae</taxon>
        <taxon>Jaapia</taxon>
    </lineage>
</organism>
<keyword evidence="13" id="KW-1185">Reference proteome</keyword>
<evidence type="ECO:0000313" key="13">
    <source>
        <dbReference type="Proteomes" id="UP000027265"/>
    </source>
</evidence>
<feature type="transmembrane region" description="Helical" evidence="11">
    <location>
        <begin position="277"/>
        <end position="296"/>
    </location>
</feature>
<dbReference type="AlphaFoldDB" id="A0A067PP90"/>
<evidence type="ECO:0000313" key="12">
    <source>
        <dbReference type="EMBL" id="KDQ55630.1"/>
    </source>
</evidence>
<accession>A0A067PP90</accession>
<evidence type="ECO:0000256" key="11">
    <source>
        <dbReference type="SAM" id="Phobius"/>
    </source>
</evidence>
<reference evidence="13" key="1">
    <citation type="journal article" date="2014" name="Proc. Natl. Acad. Sci. U.S.A.">
        <title>Extensive sampling of basidiomycete genomes demonstrates inadequacy of the white-rot/brown-rot paradigm for wood decay fungi.</title>
        <authorList>
            <person name="Riley R."/>
            <person name="Salamov A.A."/>
            <person name="Brown D.W."/>
            <person name="Nagy L.G."/>
            <person name="Floudas D."/>
            <person name="Held B.W."/>
            <person name="Levasseur A."/>
            <person name="Lombard V."/>
            <person name="Morin E."/>
            <person name="Otillar R."/>
            <person name="Lindquist E.A."/>
            <person name="Sun H."/>
            <person name="LaButti K.M."/>
            <person name="Schmutz J."/>
            <person name="Jabbour D."/>
            <person name="Luo H."/>
            <person name="Baker S.E."/>
            <person name="Pisabarro A.G."/>
            <person name="Walton J.D."/>
            <person name="Blanchette R.A."/>
            <person name="Henrissat B."/>
            <person name="Martin F."/>
            <person name="Cullen D."/>
            <person name="Hibbett D.S."/>
            <person name="Grigoriev I.V."/>
        </authorList>
    </citation>
    <scope>NUCLEOTIDE SEQUENCE [LARGE SCALE GENOMIC DNA]</scope>
    <source>
        <strain evidence="13">MUCL 33604</strain>
    </source>
</reference>
<evidence type="ECO:0000256" key="2">
    <source>
        <dbReference type="ARBA" id="ARBA00007891"/>
    </source>
</evidence>
<keyword evidence="9 11" id="KW-0472">Membrane</keyword>
<protein>
    <submittedName>
        <fullName evidence="12">Uncharacterized protein</fullName>
    </submittedName>
</protein>
<dbReference type="GO" id="GO:0031201">
    <property type="term" value="C:SNARE complex"/>
    <property type="evidence" value="ECO:0007669"/>
    <property type="project" value="TreeGrafter"/>
</dbReference>
<evidence type="ECO:0000256" key="1">
    <source>
        <dbReference type="ARBA" id="ARBA00004163"/>
    </source>
</evidence>
<evidence type="ECO:0000256" key="10">
    <source>
        <dbReference type="SAM" id="MobiDB-lite"/>
    </source>
</evidence>
<dbReference type="InterPro" id="IPR019150">
    <property type="entry name" value="Vesicle_transport_protein_Use1"/>
</dbReference>
<feature type="region of interest" description="Disordered" evidence="10">
    <location>
        <begin position="95"/>
        <end position="137"/>
    </location>
</feature>
<evidence type="ECO:0000256" key="4">
    <source>
        <dbReference type="ARBA" id="ARBA00022692"/>
    </source>
</evidence>
<dbReference type="Pfam" id="PF09753">
    <property type="entry name" value="Use1"/>
    <property type="match status" value="1"/>
</dbReference>
<dbReference type="PANTHER" id="PTHR13050">
    <property type="entry name" value="USE1-LIKE PROTEIN"/>
    <property type="match status" value="1"/>
</dbReference>
<dbReference type="PANTHER" id="PTHR13050:SF7">
    <property type="entry name" value="VESICLE TRANSPORT PROTEIN USE1"/>
    <property type="match status" value="1"/>
</dbReference>
<dbReference type="GO" id="GO:0006890">
    <property type="term" value="P:retrograde vesicle-mediated transport, Golgi to endoplasmic reticulum"/>
    <property type="evidence" value="ECO:0007669"/>
    <property type="project" value="TreeGrafter"/>
</dbReference>
<keyword evidence="6" id="KW-0931">ER-Golgi transport</keyword>
<dbReference type="GO" id="GO:0015031">
    <property type="term" value="P:protein transport"/>
    <property type="evidence" value="ECO:0007669"/>
    <property type="project" value="UniProtKB-KW"/>
</dbReference>
<dbReference type="GO" id="GO:0005789">
    <property type="term" value="C:endoplasmic reticulum membrane"/>
    <property type="evidence" value="ECO:0007669"/>
    <property type="project" value="UniProtKB-SubCell"/>
</dbReference>
<dbReference type="HOGENOM" id="CLU_083976_0_0_1"/>
<dbReference type="EMBL" id="KL197724">
    <property type="protein sequence ID" value="KDQ55630.1"/>
    <property type="molecule type" value="Genomic_DNA"/>
</dbReference>
<evidence type="ECO:0000256" key="3">
    <source>
        <dbReference type="ARBA" id="ARBA00022448"/>
    </source>
</evidence>
<dbReference type="Proteomes" id="UP000027265">
    <property type="component" value="Unassembled WGS sequence"/>
</dbReference>
<feature type="compositionally biased region" description="Pro residues" evidence="10">
    <location>
        <begin position="176"/>
        <end position="190"/>
    </location>
</feature>
<evidence type="ECO:0000256" key="5">
    <source>
        <dbReference type="ARBA" id="ARBA00022824"/>
    </source>
</evidence>
<feature type="compositionally biased region" description="Basic and acidic residues" evidence="10">
    <location>
        <begin position="119"/>
        <end position="136"/>
    </location>
</feature>
<evidence type="ECO:0000256" key="9">
    <source>
        <dbReference type="ARBA" id="ARBA00023136"/>
    </source>
</evidence>
<comment type="similarity">
    <text evidence="2">Belongs to the USE1 family.</text>
</comment>
<dbReference type="OrthoDB" id="4506189at2759"/>
<keyword evidence="7" id="KW-0653">Protein transport</keyword>
<keyword evidence="4 11" id="KW-0812">Transmembrane</keyword>